<reference evidence="2" key="1">
    <citation type="journal article" date="2007" name="Microbiology">
        <title>Comparative analysis of the Corynebacterium glutamicum group and complete genome sequence of strain R.</title>
        <authorList>
            <person name="Yukawa H."/>
            <person name="Omumasaba C.A."/>
            <person name="Nonaka H."/>
            <person name="Kos P."/>
            <person name="Okai N."/>
            <person name="Suzuki N."/>
            <person name="Suda M."/>
            <person name="Tsuge Y."/>
            <person name="Watanabe J."/>
            <person name="Ikeda Y."/>
            <person name="Vertes A.A."/>
            <person name="Inui M."/>
        </authorList>
    </citation>
    <scope>NUCLEOTIDE SEQUENCE</scope>
    <source>
        <strain evidence="2">R</strain>
    </source>
</reference>
<organism evidence="2">
    <name type="scientific">Corynebacterium glutamicum (strain R)</name>
    <dbReference type="NCBI Taxonomy" id="340322"/>
    <lineage>
        <taxon>Bacteria</taxon>
        <taxon>Bacillati</taxon>
        <taxon>Actinomycetota</taxon>
        <taxon>Actinomycetes</taxon>
        <taxon>Mycobacteriales</taxon>
        <taxon>Corynebacteriaceae</taxon>
        <taxon>Corynebacterium</taxon>
    </lineage>
</organism>
<name>A0AB72VA44_CORGB</name>
<gene>
    <name evidence="2" type="ordered locus">cgR_5017</name>
</gene>
<proteinExistence type="predicted"/>
<dbReference type="EMBL" id="AP009044">
    <property type="protein sequence ID" value="BAF54208.1"/>
    <property type="molecule type" value="Genomic_DNA"/>
</dbReference>
<protein>
    <submittedName>
        <fullName evidence="2">Uncharacterized protein</fullName>
    </submittedName>
</protein>
<dbReference type="Proteomes" id="UP000006698">
    <property type="component" value="Chromosome"/>
</dbReference>
<dbReference type="AlphaFoldDB" id="A0AB72VA44"/>
<feature type="region of interest" description="Disordered" evidence="1">
    <location>
        <begin position="78"/>
        <end position="121"/>
    </location>
</feature>
<accession>A0AB72VA44</accession>
<feature type="compositionally biased region" description="Polar residues" evidence="1">
    <location>
        <begin position="98"/>
        <end position="117"/>
    </location>
</feature>
<sequence>MVAVVDLGHRGKNMRISTTDSRFPAFCGGFLQLSPRNMQNSVRFLLSRPVCGESLISKHPGFTSAPLAPKCRPPRITFKGSKNINPDTDPFGIAQPLKSPSTTRRQEPNYPTTSSIFTPRARPCSTAQARSFLSKSVVRYSGIMNGPSM</sequence>
<evidence type="ECO:0000313" key="2">
    <source>
        <dbReference type="EMBL" id="BAF54208.1"/>
    </source>
</evidence>
<evidence type="ECO:0000256" key="1">
    <source>
        <dbReference type="SAM" id="MobiDB-lite"/>
    </source>
</evidence>
<dbReference type="KEGG" id="cgt:cgR_5017"/>